<evidence type="ECO:0000256" key="1">
    <source>
        <dbReference type="ARBA" id="ARBA00001964"/>
    </source>
</evidence>
<proteinExistence type="predicted"/>
<evidence type="ECO:0000256" key="3">
    <source>
        <dbReference type="ARBA" id="ARBA00023052"/>
    </source>
</evidence>
<dbReference type="PANTHER" id="PTHR43257:SF2">
    <property type="entry name" value="PYRUVATE DEHYDROGENASE E1 COMPONENT SUBUNIT BETA"/>
    <property type="match status" value="1"/>
</dbReference>
<dbReference type="SUPFAM" id="SSF52922">
    <property type="entry name" value="TK C-terminal domain-like"/>
    <property type="match status" value="1"/>
</dbReference>
<dbReference type="EC" id="1.1.1.-" evidence="5"/>
<dbReference type="InterPro" id="IPR029061">
    <property type="entry name" value="THDP-binding"/>
</dbReference>
<keyword evidence="2 5" id="KW-0560">Oxidoreductase</keyword>
<gene>
    <name evidence="5" type="ORF">M2152_001256</name>
</gene>
<organism evidence="5 6">
    <name type="scientific">Antiquaquibacter oligotrophicus</name>
    <dbReference type="NCBI Taxonomy" id="2880260"/>
    <lineage>
        <taxon>Bacteria</taxon>
        <taxon>Bacillati</taxon>
        <taxon>Actinomycetota</taxon>
        <taxon>Actinomycetes</taxon>
        <taxon>Micrococcales</taxon>
        <taxon>Microbacteriaceae</taxon>
        <taxon>Antiquaquibacter</taxon>
    </lineage>
</organism>
<dbReference type="Pfam" id="PF02779">
    <property type="entry name" value="Transket_pyr"/>
    <property type="match status" value="1"/>
</dbReference>
<dbReference type="Proteomes" id="UP001160142">
    <property type="component" value="Unassembled WGS sequence"/>
</dbReference>
<protein>
    <submittedName>
        <fullName evidence="5">Pyruvate/2-oxoglutarate/acetoin dehydrogenase E1 component</fullName>
        <ecNumber evidence="5">1.1.1.-</ecNumber>
    </submittedName>
</protein>
<keyword evidence="3" id="KW-0786">Thiamine pyrophosphate</keyword>
<evidence type="ECO:0000256" key="2">
    <source>
        <dbReference type="ARBA" id="ARBA00023002"/>
    </source>
</evidence>
<evidence type="ECO:0000259" key="4">
    <source>
        <dbReference type="SMART" id="SM00861"/>
    </source>
</evidence>
<comment type="caution">
    <text evidence="5">The sequence shown here is derived from an EMBL/GenBank/DDBJ whole genome shotgun (WGS) entry which is preliminary data.</text>
</comment>
<evidence type="ECO:0000313" key="5">
    <source>
        <dbReference type="EMBL" id="MDH6181074.1"/>
    </source>
</evidence>
<reference evidence="5 6" key="1">
    <citation type="submission" date="2023-04" db="EMBL/GenBank/DDBJ databases">
        <title>Genome Encyclopedia of Bacteria and Archaea VI: Functional Genomics of Type Strains.</title>
        <authorList>
            <person name="Whitman W."/>
        </authorList>
    </citation>
    <scope>NUCLEOTIDE SEQUENCE [LARGE SCALE GENOMIC DNA]</scope>
    <source>
        <strain evidence="5 6">SG_E_30_P1</strain>
    </source>
</reference>
<dbReference type="EMBL" id="JARXVQ010000001">
    <property type="protein sequence ID" value="MDH6181074.1"/>
    <property type="molecule type" value="Genomic_DNA"/>
</dbReference>
<sequence>MTMTANPTNETSAPRNINISQAVAEGLRLAMEADDRVVVIGEDVATQGGVFGSTRGLLKAFGPERVLDTPISEMAFTGMAVGLAMDGYRPVIEIMFVDFIGVCLEQVYNAVAKIPYMSGGKVDMPVVIKTAGGSIGAAAQHSQTLWGLFGHLPGLRVVAPSNPYDSKGMMAAAVASDDPVVFIEHKGLLLERAQDFEFGANVPREAYDVPLDKAAVVRPGSDLTLVTLSGSVRHALTAADAAILSGVDVEVIDLRSIVPIDWETIGTSLAKTRALLVVDEDYLGYGLSGELITGAIERFGLGSLDYVGRHGNPGIPVPAALSLEREIVPGTESILNAIVRAGAER</sequence>
<dbReference type="SUPFAM" id="SSF52518">
    <property type="entry name" value="Thiamin diphosphate-binding fold (THDP-binding)"/>
    <property type="match status" value="1"/>
</dbReference>
<dbReference type="CDD" id="cd07036">
    <property type="entry name" value="TPP_PYR_E1-PDHc-beta_like"/>
    <property type="match status" value="1"/>
</dbReference>
<keyword evidence="5" id="KW-0670">Pyruvate</keyword>
<dbReference type="InterPro" id="IPR033248">
    <property type="entry name" value="Transketolase_C"/>
</dbReference>
<accession>A0ABT6KPG5</accession>
<dbReference type="Pfam" id="PF02780">
    <property type="entry name" value="Transketolase_C"/>
    <property type="match status" value="1"/>
</dbReference>
<evidence type="ECO:0000313" key="6">
    <source>
        <dbReference type="Proteomes" id="UP001160142"/>
    </source>
</evidence>
<dbReference type="RefSeq" id="WP_322133396.1">
    <property type="nucleotide sequence ID" value="NZ_CP085036.1"/>
</dbReference>
<comment type="cofactor">
    <cofactor evidence="1">
        <name>thiamine diphosphate</name>
        <dbReference type="ChEBI" id="CHEBI:58937"/>
    </cofactor>
</comment>
<name>A0ABT6KPG5_9MICO</name>
<dbReference type="PANTHER" id="PTHR43257">
    <property type="entry name" value="PYRUVATE DEHYDROGENASE E1 COMPONENT BETA SUBUNIT"/>
    <property type="match status" value="1"/>
</dbReference>
<dbReference type="InterPro" id="IPR005475">
    <property type="entry name" value="Transketolase-like_Pyr-bd"/>
</dbReference>
<dbReference type="Gene3D" id="3.40.50.970">
    <property type="match status" value="1"/>
</dbReference>
<feature type="domain" description="Transketolase-like pyrimidine-binding" evidence="4">
    <location>
        <begin position="17"/>
        <end position="191"/>
    </location>
</feature>
<dbReference type="Gene3D" id="3.40.50.920">
    <property type="match status" value="1"/>
</dbReference>
<dbReference type="GO" id="GO:0016491">
    <property type="term" value="F:oxidoreductase activity"/>
    <property type="evidence" value="ECO:0007669"/>
    <property type="project" value="UniProtKB-KW"/>
</dbReference>
<keyword evidence="6" id="KW-1185">Reference proteome</keyword>
<dbReference type="InterPro" id="IPR009014">
    <property type="entry name" value="Transketo_C/PFOR_II"/>
</dbReference>
<dbReference type="SMART" id="SM00861">
    <property type="entry name" value="Transket_pyr"/>
    <property type="match status" value="1"/>
</dbReference>